<organism evidence="10 11">
    <name type="scientific">Candidatus Aveggerthella stercoripullorum</name>
    <dbReference type="NCBI Taxonomy" id="2840688"/>
    <lineage>
        <taxon>Bacteria</taxon>
        <taxon>Bacillati</taxon>
        <taxon>Actinomycetota</taxon>
        <taxon>Coriobacteriia</taxon>
        <taxon>Eggerthellales</taxon>
        <taxon>Eggerthellaceae</taxon>
        <taxon>Eggerthellaceae incertae sedis</taxon>
        <taxon>Candidatus Aveggerthella</taxon>
    </lineage>
</organism>
<evidence type="ECO:0000256" key="3">
    <source>
        <dbReference type="ARBA" id="ARBA00022679"/>
    </source>
</evidence>
<keyword evidence="7" id="KW-0444">Lipid biosynthesis</keyword>
<dbReference type="InterPro" id="IPR001206">
    <property type="entry name" value="Diacylglycerol_kinase_cat_dom"/>
</dbReference>
<dbReference type="InterPro" id="IPR045540">
    <property type="entry name" value="YegS/DAGK_C"/>
</dbReference>
<dbReference type="SUPFAM" id="SSF111331">
    <property type="entry name" value="NAD kinase/diacylglycerol kinase-like"/>
    <property type="match status" value="1"/>
</dbReference>
<dbReference type="InterPro" id="IPR017438">
    <property type="entry name" value="ATP-NAD_kinase_N"/>
</dbReference>
<evidence type="ECO:0000256" key="7">
    <source>
        <dbReference type="ARBA" id="ARBA00023209"/>
    </source>
</evidence>
<evidence type="ECO:0000259" key="9">
    <source>
        <dbReference type="PROSITE" id="PS50146"/>
    </source>
</evidence>
<keyword evidence="3" id="KW-0808">Transferase</keyword>
<dbReference type="PANTHER" id="PTHR12358:SF106">
    <property type="entry name" value="LIPID KINASE YEGS"/>
    <property type="match status" value="1"/>
</dbReference>
<dbReference type="GO" id="GO:0008654">
    <property type="term" value="P:phospholipid biosynthetic process"/>
    <property type="evidence" value="ECO:0007669"/>
    <property type="project" value="UniProtKB-KW"/>
</dbReference>
<name>A0A9D0ZZL2_9ACTN</name>
<reference evidence="10" key="2">
    <citation type="journal article" date="2021" name="PeerJ">
        <title>Extensive microbial diversity within the chicken gut microbiome revealed by metagenomics and culture.</title>
        <authorList>
            <person name="Gilroy R."/>
            <person name="Ravi A."/>
            <person name="Getino M."/>
            <person name="Pursley I."/>
            <person name="Horton D.L."/>
            <person name="Alikhan N.F."/>
            <person name="Baker D."/>
            <person name="Gharbi K."/>
            <person name="Hall N."/>
            <person name="Watson M."/>
            <person name="Adriaenssens E.M."/>
            <person name="Foster-Nyarko E."/>
            <person name="Jarju S."/>
            <person name="Secka A."/>
            <person name="Antonio M."/>
            <person name="Oren A."/>
            <person name="Chaudhuri R.R."/>
            <person name="La Ragione R."/>
            <person name="Hildebrand F."/>
            <person name="Pallen M.J."/>
        </authorList>
    </citation>
    <scope>NUCLEOTIDE SEQUENCE</scope>
    <source>
        <strain evidence="10">ChiGjej1B1-2707</strain>
    </source>
</reference>
<accession>A0A9D0ZZL2</accession>
<reference evidence="10" key="1">
    <citation type="submission" date="2020-10" db="EMBL/GenBank/DDBJ databases">
        <authorList>
            <person name="Gilroy R."/>
        </authorList>
    </citation>
    <scope>NUCLEOTIDE SEQUENCE</scope>
    <source>
        <strain evidence="10">ChiGjej1B1-2707</strain>
    </source>
</reference>
<dbReference type="GO" id="GO:0005886">
    <property type="term" value="C:plasma membrane"/>
    <property type="evidence" value="ECO:0007669"/>
    <property type="project" value="TreeGrafter"/>
</dbReference>
<dbReference type="PROSITE" id="PS50146">
    <property type="entry name" value="DAGK"/>
    <property type="match status" value="1"/>
</dbReference>
<keyword evidence="4" id="KW-0547">Nucleotide-binding</keyword>
<dbReference type="SMART" id="SM00046">
    <property type="entry name" value="DAGKc"/>
    <property type="match status" value="1"/>
</dbReference>
<dbReference type="Gene3D" id="2.60.200.40">
    <property type="match status" value="1"/>
</dbReference>
<comment type="cofactor">
    <cofactor evidence="1">
        <name>Mg(2+)</name>
        <dbReference type="ChEBI" id="CHEBI:18420"/>
    </cofactor>
</comment>
<evidence type="ECO:0000256" key="5">
    <source>
        <dbReference type="ARBA" id="ARBA00022777"/>
    </source>
</evidence>
<comment type="similarity">
    <text evidence="2">Belongs to the diacylglycerol/lipid kinase family.</text>
</comment>
<evidence type="ECO:0000256" key="2">
    <source>
        <dbReference type="ARBA" id="ARBA00005983"/>
    </source>
</evidence>
<dbReference type="InterPro" id="IPR016064">
    <property type="entry name" value="NAD/diacylglycerol_kinase_sf"/>
</dbReference>
<evidence type="ECO:0000256" key="6">
    <source>
        <dbReference type="ARBA" id="ARBA00022840"/>
    </source>
</evidence>
<evidence type="ECO:0000313" key="10">
    <source>
        <dbReference type="EMBL" id="HIR01500.1"/>
    </source>
</evidence>
<dbReference type="Proteomes" id="UP000824261">
    <property type="component" value="Unassembled WGS sequence"/>
</dbReference>
<dbReference type="GO" id="GO:0005524">
    <property type="term" value="F:ATP binding"/>
    <property type="evidence" value="ECO:0007669"/>
    <property type="project" value="UniProtKB-KW"/>
</dbReference>
<evidence type="ECO:0000256" key="4">
    <source>
        <dbReference type="ARBA" id="ARBA00022741"/>
    </source>
</evidence>
<comment type="caution">
    <text evidence="10">The sequence shown here is derived from an EMBL/GenBank/DDBJ whole genome shotgun (WGS) entry which is preliminary data.</text>
</comment>
<keyword evidence="7" id="KW-0594">Phospholipid biosynthesis</keyword>
<protein>
    <submittedName>
        <fullName evidence="10">Protein BmrU</fullName>
    </submittedName>
</protein>
<proteinExistence type="inferred from homology"/>
<keyword evidence="8" id="KW-1208">Phospholipid metabolism</keyword>
<dbReference type="Pfam" id="PF00781">
    <property type="entry name" value="DAGK_cat"/>
    <property type="match status" value="1"/>
</dbReference>
<dbReference type="Pfam" id="PF19279">
    <property type="entry name" value="YegS_C"/>
    <property type="match status" value="1"/>
</dbReference>
<sequence>MHRNPDIPARSFESLRVLFVANPAARNGQGAQAAAWLRGQAGRPGFPRSFDVVETAARGHAVELALASAGYDALVACGGDGLLHELLQGLMRLSRADRPLFGVLPCGNGNDFARTVGMPFGDVPSAWQALSNARLAPYDIGACNGEFFLQTLSFGLDAAIALGTQERRVRTGHQGTRLFLEEGVDQLLHHRDVFHVSIEAQSVGSSVSAVRHEDVHLMAVQLGPTYGGGFAICPDAAPDDGLFDVCLCRATLGFARAASLFLLAKGGHHRGVSSHLAFFRAPALRISFDREPPVQIDGEPAHGTVFDVRVEEKVLDVLVAGA</sequence>
<dbReference type="GO" id="GO:0016301">
    <property type="term" value="F:kinase activity"/>
    <property type="evidence" value="ECO:0007669"/>
    <property type="project" value="UniProtKB-KW"/>
</dbReference>
<keyword evidence="5" id="KW-0418">Kinase</keyword>
<evidence type="ECO:0000313" key="11">
    <source>
        <dbReference type="Proteomes" id="UP000824261"/>
    </source>
</evidence>
<keyword evidence="6" id="KW-0067">ATP-binding</keyword>
<dbReference type="EMBL" id="DVGB01000055">
    <property type="protein sequence ID" value="HIR01500.1"/>
    <property type="molecule type" value="Genomic_DNA"/>
</dbReference>
<evidence type="ECO:0000256" key="1">
    <source>
        <dbReference type="ARBA" id="ARBA00001946"/>
    </source>
</evidence>
<dbReference type="AlphaFoldDB" id="A0A9D0ZZL2"/>
<keyword evidence="7" id="KW-0443">Lipid metabolism</keyword>
<dbReference type="Gene3D" id="3.40.50.10330">
    <property type="entry name" value="Probable inorganic polyphosphate/atp-NAD kinase, domain 1"/>
    <property type="match status" value="1"/>
</dbReference>
<dbReference type="InterPro" id="IPR050187">
    <property type="entry name" value="Lipid_Phosphate_FormReg"/>
</dbReference>
<gene>
    <name evidence="10" type="ORF">IAA69_04480</name>
</gene>
<feature type="domain" description="DAGKc" evidence="9">
    <location>
        <begin position="12"/>
        <end position="147"/>
    </location>
</feature>
<evidence type="ECO:0000256" key="8">
    <source>
        <dbReference type="ARBA" id="ARBA00023264"/>
    </source>
</evidence>
<dbReference type="PANTHER" id="PTHR12358">
    <property type="entry name" value="SPHINGOSINE KINASE"/>
    <property type="match status" value="1"/>
</dbReference>